<dbReference type="SUPFAM" id="SSF103506">
    <property type="entry name" value="Mitochondrial carrier"/>
    <property type="match status" value="1"/>
</dbReference>
<evidence type="ECO:0000256" key="8">
    <source>
        <dbReference type="PROSITE-ProRule" id="PRU00282"/>
    </source>
</evidence>
<dbReference type="PROSITE" id="PS50920">
    <property type="entry name" value="SOLCAR"/>
    <property type="match status" value="3"/>
</dbReference>
<evidence type="ECO:0000256" key="10">
    <source>
        <dbReference type="SAM" id="MobiDB-lite"/>
    </source>
</evidence>
<proteinExistence type="inferred from homology"/>
<keyword evidence="6" id="KW-0496">Mitochondrion</keyword>
<comment type="similarity">
    <text evidence="9">Belongs to the mitochondrial carrier (TC 2.A.29) family.</text>
</comment>
<sequence>MGNSSAAALHSHLRQDKDTIGVTNGSTARPETAREAVAETGLSGSTAAQNSAGLESTRYAAATLVIGGVAGCTAKTVVAPLDRVKILFQTHHARFAKYAGTHFGLVRAGAAIYREYGVRGLFQGHSMQLARIFPYAAIKFMTYEQLKRALGRRVGDKHMRNFLAGSLCGVISVTVSYPLDMLRVRMAYTTPVAGAPRQRVGSVAREIYREKAHRFGVGNFFRGFPLSLMGIVPYGGVSFLTHEHLTALARGRFAAVAVRANSEAVGRGRRRRRKARDLKAWVELAAGGASGAVAQTASYPFELVRRRMQIAGAHSPSQRVGAGQIAREVWREAGVRGFFVGLTIGYVKVVPMFAVSFYTYEKLKEVFDLE</sequence>
<feature type="transmembrane region" description="Helical" evidence="11">
    <location>
        <begin position="337"/>
        <end position="360"/>
    </location>
</feature>
<evidence type="ECO:0000256" key="1">
    <source>
        <dbReference type="ARBA" id="ARBA00004225"/>
    </source>
</evidence>
<keyword evidence="7 8" id="KW-0472">Membrane</keyword>
<keyword evidence="3 8" id="KW-0812">Transmembrane</keyword>
<feature type="region of interest" description="Disordered" evidence="10">
    <location>
        <begin position="1"/>
        <end position="31"/>
    </location>
</feature>
<feature type="repeat" description="Solcar" evidence="8">
    <location>
        <begin position="156"/>
        <end position="248"/>
    </location>
</feature>
<keyword evidence="4" id="KW-0677">Repeat</keyword>
<comment type="subcellular location">
    <subcellularLocation>
        <location evidence="1">Mitochondrion membrane</location>
        <topology evidence="1">Multi-pass membrane protein</topology>
    </subcellularLocation>
</comment>
<keyword evidence="2 9" id="KW-0813">Transport</keyword>
<organism evidence="12 13">
    <name type="scientific">Coemansia guatemalensis</name>
    <dbReference type="NCBI Taxonomy" id="2761395"/>
    <lineage>
        <taxon>Eukaryota</taxon>
        <taxon>Fungi</taxon>
        <taxon>Fungi incertae sedis</taxon>
        <taxon>Zoopagomycota</taxon>
        <taxon>Kickxellomycotina</taxon>
        <taxon>Kickxellomycetes</taxon>
        <taxon>Kickxellales</taxon>
        <taxon>Kickxellaceae</taxon>
        <taxon>Coemansia</taxon>
    </lineage>
</organism>
<protein>
    <submittedName>
        <fullName evidence="12">Coenzyme A transporter</fullName>
    </submittedName>
</protein>
<dbReference type="Gene3D" id="1.50.40.10">
    <property type="entry name" value="Mitochondrial carrier domain"/>
    <property type="match status" value="1"/>
</dbReference>
<dbReference type="Proteomes" id="UP001140094">
    <property type="component" value="Unassembled WGS sequence"/>
</dbReference>
<evidence type="ECO:0000313" key="12">
    <source>
        <dbReference type="EMBL" id="KAJ2801127.1"/>
    </source>
</evidence>
<dbReference type="InterPro" id="IPR023395">
    <property type="entry name" value="MCP_dom_sf"/>
</dbReference>
<evidence type="ECO:0000256" key="4">
    <source>
        <dbReference type="ARBA" id="ARBA00022737"/>
    </source>
</evidence>
<dbReference type="GO" id="GO:0031966">
    <property type="term" value="C:mitochondrial membrane"/>
    <property type="evidence" value="ECO:0007669"/>
    <property type="project" value="UniProtKB-SubCell"/>
</dbReference>
<evidence type="ECO:0000256" key="7">
    <source>
        <dbReference type="ARBA" id="ARBA00023136"/>
    </source>
</evidence>
<evidence type="ECO:0000256" key="2">
    <source>
        <dbReference type="ARBA" id="ARBA00022448"/>
    </source>
</evidence>
<feature type="transmembrane region" description="Helical" evidence="11">
    <location>
        <begin position="162"/>
        <end position="179"/>
    </location>
</feature>
<evidence type="ECO:0000313" key="13">
    <source>
        <dbReference type="Proteomes" id="UP001140094"/>
    </source>
</evidence>
<dbReference type="EMBL" id="JANBUO010000866">
    <property type="protein sequence ID" value="KAJ2801127.1"/>
    <property type="molecule type" value="Genomic_DNA"/>
</dbReference>
<feature type="repeat" description="Solcar" evidence="8">
    <location>
        <begin position="278"/>
        <end position="366"/>
    </location>
</feature>
<dbReference type="GO" id="GO:0055085">
    <property type="term" value="P:transmembrane transport"/>
    <property type="evidence" value="ECO:0007669"/>
    <property type="project" value="InterPro"/>
</dbReference>
<dbReference type="InterPro" id="IPR002067">
    <property type="entry name" value="MCP"/>
</dbReference>
<dbReference type="InterPro" id="IPR018108">
    <property type="entry name" value="MCP_transmembrane"/>
</dbReference>
<dbReference type="PANTHER" id="PTHR24089">
    <property type="entry name" value="SOLUTE CARRIER FAMILY 25"/>
    <property type="match status" value="1"/>
</dbReference>
<dbReference type="AlphaFoldDB" id="A0A9W8I145"/>
<dbReference type="OrthoDB" id="270584at2759"/>
<evidence type="ECO:0000256" key="9">
    <source>
        <dbReference type="RuleBase" id="RU000488"/>
    </source>
</evidence>
<name>A0A9W8I145_9FUNG</name>
<feature type="repeat" description="Solcar" evidence="8">
    <location>
        <begin position="58"/>
        <end position="149"/>
    </location>
</feature>
<keyword evidence="13" id="KW-1185">Reference proteome</keyword>
<evidence type="ECO:0000256" key="11">
    <source>
        <dbReference type="SAM" id="Phobius"/>
    </source>
</evidence>
<evidence type="ECO:0000256" key="6">
    <source>
        <dbReference type="ARBA" id="ARBA00023128"/>
    </source>
</evidence>
<gene>
    <name evidence="12" type="primary">LEU5</name>
    <name evidence="12" type="ORF">H4R20_003800</name>
</gene>
<dbReference type="PRINTS" id="PR00926">
    <property type="entry name" value="MITOCARRIER"/>
</dbReference>
<reference evidence="12" key="1">
    <citation type="submission" date="2022-07" db="EMBL/GenBank/DDBJ databases">
        <title>Phylogenomic reconstructions and comparative analyses of Kickxellomycotina fungi.</title>
        <authorList>
            <person name="Reynolds N.K."/>
            <person name="Stajich J.E."/>
            <person name="Barry K."/>
            <person name="Grigoriev I.V."/>
            <person name="Crous P."/>
            <person name="Smith M.E."/>
        </authorList>
    </citation>
    <scope>NUCLEOTIDE SEQUENCE</scope>
    <source>
        <strain evidence="12">NRRL 1565</strain>
    </source>
</reference>
<comment type="caution">
    <text evidence="12">The sequence shown here is derived from an EMBL/GenBank/DDBJ whole genome shotgun (WGS) entry which is preliminary data.</text>
</comment>
<evidence type="ECO:0000256" key="5">
    <source>
        <dbReference type="ARBA" id="ARBA00022989"/>
    </source>
</evidence>
<dbReference type="Pfam" id="PF00153">
    <property type="entry name" value="Mito_carr"/>
    <property type="match status" value="3"/>
</dbReference>
<feature type="transmembrane region" description="Helical" evidence="11">
    <location>
        <begin position="220"/>
        <end position="240"/>
    </location>
</feature>
<accession>A0A9W8I145</accession>
<evidence type="ECO:0000256" key="3">
    <source>
        <dbReference type="ARBA" id="ARBA00022692"/>
    </source>
</evidence>
<keyword evidence="5 11" id="KW-1133">Transmembrane helix</keyword>